<accession>A0ABS6ILF8</accession>
<proteinExistence type="predicted"/>
<evidence type="ECO:0000256" key="1">
    <source>
        <dbReference type="SAM" id="SignalP"/>
    </source>
</evidence>
<reference evidence="2 3" key="1">
    <citation type="submission" date="2021-06" db="EMBL/GenBank/DDBJ databases">
        <authorList>
            <person name="Lee D.H."/>
        </authorList>
    </citation>
    <scope>NUCLEOTIDE SEQUENCE [LARGE SCALE GENOMIC DNA]</scope>
    <source>
        <strain evidence="2 3">MMS21-HV4-11</strain>
    </source>
</reference>
<feature type="chain" id="PRO_5046977014" evidence="1">
    <location>
        <begin position="30"/>
        <end position="174"/>
    </location>
</feature>
<protein>
    <submittedName>
        <fullName evidence="2">Cytochrome c</fullName>
    </submittedName>
</protein>
<keyword evidence="3" id="KW-1185">Reference proteome</keyword>
<comment type="caution">
    <text evidence="2">The sequence shown here is derived from an EMBL/GenBank/DDBJ whole genome shotgun (WGS) entry which is preliminary data.</text>
</comment>
<dbReference type="EMBL" id="JAHOPB010000001">
    <property type="protein sequence ID" value="MBU8874592.1"/>
    <property type="molecule type" value="Genomic_DNA"/>
</dbReference>
<keyword evidence="1" id="KW-0732">Signal</keyword>
<sequence length="174" mass="18278">MSLKAISLALLTGAITVATVGLVAAQSPATPPAATAAPASPPAPSAFKPSLGDLMTMTIQPRHTKLGLAGQEKNWAYAAYALHELEESFEGAAEVWPVYGKTNVGELMEATTKEPMEALAAAIKSGNAPKFTEAYARLTATCNACHQATERGFIVIQAPRGTPFPDQDFRPQKP</sequence>
<evidence type="ECO:0000313" key="2">
    <source>
        <dbReference type="EMBL" id="MBU8874592.1"/>
    </source>
</evidence>
<dbReference type="Proteomes" id="UP000727907">
    <property type="component" value="Unassembled WGS sequence"/>
</dbReference>
<name>A0ABS6ILF8_9HYPH</name>
<dbReference type="RefSeq" id="WP_216960403.1">
    <property type="nucleotide sequence ID" value="NZ_JAHOPB010000001.1"/>
</dbReference>
<feature type="signal peptide" evidence="1">
    <location>
        <begin position="1"/>
        <end position="29"/>
    </location>
</feature>
<organism evidence="2 3">
    <name type="scientific">Reyranella humidisoli</name>
    <dbReference type="NCBI Taxonomy" id="2849149"/>
    <lineage>
        <taxon>Bacteria</taxon>
        <taxon>Pseudomonadati</taxon>
        <taxon>Pseudomonadota</taxon>
        <taxon>Alphaproteobacteria</taxon>
        <taxon>Hyphomicrobiales</taxon>
        <taxon>Reyranellaceae</taxon>
        <taxon>Reyranella</taxon>
    </lineage>
</organism>
<evidence type="ECO:0000313" key="3">
    <source>
        <dbReference type="Proteomes" id="UP000727907"/>
    </source>
</evidence>
<gene>
    <name evidence="2" type="ORF">KQ910_12530</name>
</gene>